<proteinExistence type="inferred from homology"/>
<keyword evidence="3 6" id="KW-0732">Signal</keyword>
<evidence type="ECO:0000256" key="6">
    <source>
        <dbReference type="SAM" id="SignalP"/>
    </source>
</evidence>
<dbReference type="InterPro" id="IPR033985">
    <property type="entry name" value="SusD-like_N"/>
</dbReference>
<evidence type="ECO:0000256" key="1">
    <source>
        <dbReference type="ARBA" id="ARBA00004442"/>
    </source>
</evidence>
<keyword evidence="5" id="KW-0998">Cell outer membrane</keyword>
<dbReference type="Pfam" id="PF07980">
    <property type="entry name" value="SusD_RagB"/>
    <property type="match status" value="1"/>
</dbReference>
<dbReference type="InterPro" id="IPR012944">
    <property type="entry name" value="SusD_RagB_dom"/>
</dbReference>
<sequence length="511" mass="55667">MKFIFSSASRTAAFGLLLTATASCDLLQQQSPQDFNPNDVFSTPARIDKAAVGMYDALQDGEFLGSRALVYADVRSDDVELSPAFNNLAISNIPSSDGSALGAWAGGYRSMYMANYMIRELTKRNGAGLDVAKYNQYIGEAKFIRALCHFTLVNLFAQPYNATPDASHLGVPIQLTAPDGTEAYEPAQQLPRSTVKEVYEQIIKDLTEAIAVLPETQSAGGGNDNAARATKDAARGLLSRVYLYKGEYGNVIRTAEPIIGSGLHRLNSSAFADFLVPAEGTPNLTSESIFFIAMSQNDNPNTNAAIGQYYTPSTTISVSVTPYKNALPGPAGAAGATAANTDRRRLDQLRFTSSQWWTRKYSKLLLNGSPGGANMGAWIPIVRYPEILLNQAEALVKNAPTFPYPATDSTALRYLNYIRNRSKPTNAPAYTLSSFTTKEAFINAILTERRFELAFEGHRLYDLFRNGLNVPAHGTAPNIIPELPWKSTKAILPIPSSEITRNPKLVQNDAY</sequence>
<feature type="chain" id="PRO_5024342772" evidence="6">
    <location>
        <begin position="23"/>
        <end position="511"/>
    </location>
</feature>
<gene>
    <name evidence="9" type="ORF">FDY95_13450</name>
</gene>
<dbReference type="SUPFAM" id="SSF48452">
    <property type="entry name" value="TPR-like"/>
    <property type="match status" value="1"/>
</dbReference>
<dbReference type="CDD" id="cd08977">
    <property type="entry name" value="SusD"/>
    <property type="match status" value="1"/>
</dbReference>
<evidence type="ECO:0000256" key="4">
    <source>
        <dbReference type="ARBA" id="ARBA00023136"/>
    </source>
</evidence>
<dbReference type="RefSeq" id="WP_138078285.1">
    <property type="nucleotide sequence ID" value="NZ_VAJM01000005.1"/>
</dbReference>
<evidence type="ECO:0000256" key="2">
    <source>
        <dbReference type="ARBA" id="ARBA00006275"/>
    </source>
</evidence>
<dbReference type="OrthoDB" id="9792139at2"/>
<evidence type="ECO:0000259" key="7">
    <source>
        <dbReference type="Pfam" id="PF07980"/>
    </source>
</evidence>
<feature type="domain" description="SusD-like N-terminal" evidence="8">
    <location>
        <begin position="27"/>
        <end position="243"/>
    </location>
</feature>
<keyword evidence="10" id="KW-1185">Reference proteome</keyword>
<dbReference type="AlphaFoldDB" id="A0A5R8WQP9"/>
<dbReference type="PROSITE" id="PS51257">
    <property type="entry name" value="PROKAR_LIPOPROTEIN"/>
    <property type="match status" value="1"/>
</dbReference>
<feature type="signal peptide" evidence="6">
    <location>
        <begin position="1"/>
        <end position="22"/>
    </location>
</feature>
<dbReference type="Gene3D" id="1.25.40.390">
    <property type="match status" value="1"/>
</dbReference>
<evidence type="ECO:0000259" key="8">
    <source>
        <dbReference type="Pfam" id="PF14322"/>
    </source>
</evidence>
<organism evidence="9 10">
    <name type="scientific">Hymenobacter jeollabukensis</name>
    <dbReference type="NCBI Taxonomy" id="2025313"/>
    <lineage>
        <taxon>Bacteria</taxon>
        <taxon>Pseudomonadati</taxon>
        <taxon>Bacteroidota</taxon>
        <taxon>Cytophagia</taxon>
        <taxon>Cytophagales</taxon>
        <taxon>Hymenobacteraceae</taxon>
        <taxon>Hymenobacter</taxon>
    </lineage>
</organism>
<comment type="caution">
    <text evidence="9">The sequence shown here is derived from an EMBL/GenBank/DDBJ whole genome shotgun (WGS) entry which is preliminary data.</text>
</comment>
<evidence type="ECO:0000313" key="10">
    <source>
        <dbReference type="Proteomes" id="UP000305517"/>
    </source>
</evidence>
<comment type="similarity">
    <text evidence="2">Belongs to the SusD family.</text>
</comment>
<dbReference type="EMBL" id="VAJM01000005">
    <property type="protein sequence ID" value="TLM92429.1"/>
    <property type="molecule type" value="Genomic_DNA"/>
</dbReference>
<feature type="domain" description="RagB/SusD" evidence="7">
    <location>
        <begin position="353"/>
        <end position="511"/>
    </location>
</feature>
<dbReference type="InterPro" id="IPR011990">
    <property type="entry name" value="TPR-like_helical_dom_sf"/>
</dbReference>
<keyword evidence="4" id="KW-0472">Membrane</keyword>
<dbReference type="GO" id="GO:0009279">
    <property type="term" value="C:cell outer membrane"/>
    <property type="evidence" value="ECO:0007669"/>
    <property type="project" value="UniProtKB-SubCell"/>
</dbReference>
<dbReference type="Pfam" id="PF14322">
    <property type="entry name" value="SusD-like_3"/>
    <property type="match status" value="1"/>
</dbReference>
<accession>A0A5R8WQP9</accession>
<evidence type="ECO:0000256" key="3">
    <source>
        <dbReference type="ARBA" id="ARBA00022729"/>
    </source>
</evidence>
<protein>
    <submittedName>
        <fullName evidence="9">RagB/SusD family nutrient uptake outer membrane protein</fullName>
    </submittedName>
</protein>
<evidence type="ECO:0000313" key="9">
    <source>
        <dbReference type="EMBL" id="TLM92429.1"/>
    </source>
</evidence>
<evidence type="ECO:0000256" key="5">
    <source>
        <dbReference type="ARBA" id="ARBA00023237"/>
    </source>
</evidence>
<reference evidence="9 10" key="1">
    <citation type="submission" date="2019-05" db="EMBL/GenBank/DDBJ databases">
        <title>Hymenobacter edaphi sp. nov., isolated from abandoned arsenic-contaminated farmland soil.</title>
        <authorList>
            <person name="Nie L."/>
        </authorList>
    </citation>
    <scope>NUCLEOTIDE SEQUENCE [LARGE SCALE GENOMIC DNA]</scope>
    <source>
        <strain evidence="9 10">1-3-3-8</strain>
    </source>
</reference>
<comment type="subcellular location">
    <subcellularLocation>
        <location evidence="1">Cell outer membrane</location>
    </subcellularLocation>
</comment>
<dbReference type="Proteomes" id="UP000305517">
    <property type="component" value="Unassembled WGS sequence"/>
</dbReference>
<name>A0A5R8WQP9_9BACT</name>